<proteinExistence type="predicted"/>
<dbReference type="Gramene" id="TVU40336">
    <property type="protein sequence ID" value="TVU40336"/>
    <property type="gene ID" value="EJB05_13797"/>
</dbReference>
<dbReference type="EMBL" id="RWGY01000007">
    <property type="protein sequence ID" value="TVU40336.1"/>
    <property type="molecule type" value="Genomic_DNA"/>
</dbReference>
<comment type="caution">
    <text evidence="1">The sequence shown here is derived from an EMBL/GenBank/DDBJ whole genome shotgun (WGS) entry which is preliminary data.</text>
</comment>
<dbReference type="AlphaFoldDB" id="A0A5J9VXH1"/>
<protein>
    <submittedName>
        <fullName evidence="1">Uncharacterized protein</fullName>
    </submittedName>
</protein>
<dbReference type="Proteomes" id="UP000324897">
    <property type="component" value="Chromosome 4"/>
</dbReference>
<accession>A0A5J9VXH1</accession>
<evidence type="ECO:0000313" key="2">
    <source>
        <dbReference type="Proteomes" id="UP000324897"/>
    </source>
</evidence>
<name>A0A5J9VXH1_9POAL</name>
<gene>
    <name evidence="1" type="ORF">EJB05_13797</name>
</gene>
<organism evidence="1 2">
    <name type="scientific">Eragrostis curvula</name>
    <name type="common">weeping love grass</name>
    <dbReference type="NCBI Taxonomy" id="38414"/>
    <lineage>
        <taxon>Eukaryota</taxon>
        <taxon>Viridiplantae</taxon>
        <taxon>Streptophyta</taxon>
        <taxon>Embryophyta</taxon>
        <taxon>Tracheophyta</taxon>
        <taxon>Spermatophyta</taxon>
        <taxon>Magnoliopsida</taxon>
        <taxon>Liliopsida</taxon>
        <taxon>Poales</taxon>
        <taxon>Poaceae</taxon>
        <taxon>PACMAD clade</taxon>
        <taxon>Chloridoideae</taxon>
        <taxon>Eragrostideae</taxon>
        <taxon>Eragrostidinae</taxon>
        <taxon>Eragrostis</taxon>
    </lineage>
</organism>
<sequence>MAIHSNEQSLSHVQECLQSLNDFNVQESEGELRLFQSSSVLIVPGPGYQEKPSVQGLFWFRRCTGCSPYWESCFWINLLRKVRTLHHSWMSKLSPSKRAVTFAPMKEPLSALAISIAKCTSLGCMLGSVLPNQVQLLEHSLVCDVPSRGLINNDLCPEKDPTEMILQVQCCRLGSFADEETNGSCGQLTMASRKENLHFQLALLRKIMQTVEEGINRNCEMA</sequence>
<feature type="non-terminal residue" evidence="1">
    <location>
        <position position="1"/>
    </location>
</feature>
<keyword evidence="2" id="KW-1185">Reference proteome</keyword>
<reference evidence="1 2" key="1">
    <citation type="journal article" date="2019" name="Sci. Rep.">
        <title>A high-quality genome of Eragrostis curvula grass provides insights into Poaceae evolution and supports new strategies to enhance forage quality.</title>
        <authorList>
            <person name="Carballo J."/>
            <person name="Santos B.A.C.M."/>
            <person name="Zappacosta D."/>
            <person name="Garbus I."/>
            <person name="Selva J.P."/>
            <person name="Gallo C.A."/>
            <person name="Diaz A."/>
            <person name="Albertini E."/>
            <person name="Caccamo M."/>
            <person name="Echenique V."/>
        </authorList>
    </citation>
    <scope>NUCLEOTIDE SEQUENCE [LARGE SCALE GENOMIC DNA]</scope>
    <source>
        <strain evidence="2">cv. Victoria</strain>
        <tissue evidence="1">Leaf</tissue>
    </source>
</reference>
<dbReference type="OrthoDB" id="10573506at2759"/>
<evidence type="ECO:0000313" key="1">
    <source>
        <dbReference type="EMBL" id="TVU40336.1"/>
    </source>
</evidence>